<dbReference type="InterPro" id="IPR035956">
    <property type="entry name" value="RimP_N_sf"/>
</dbReference>
<feature type="domain" description="Ribosome maturation factor RimP N-terminal" evidence="4">
    <location>
        <begin position="11"/>
        <end position="83"/>
    </location>
</feature>
<dbReference type="Proteomes" id="UP000250928">
    <property type="component" value="Unassembled WGS sequence"/>
</dbReference>
<evidence type="ECO:0000313" key="8">
    <source>
        <dbReference type="Proteomes" id="UP000243361"/>
    </source>
</evidence>
<evidence type="ECO:0000259" key="4">
    <source>
        <dbReference type="Pfam" id="PF02576"/>
    </source>
</evidence>
<dbReference type="HAMAP" id="MF_01077">
    <property type="entry name" value="RimP"/>
    <property type="match status" value="1"/>
</dbReference>
<reference evidence="7 9" key="2">
    <citation type="submission" date="2018-01" db="EMBL/GenBank/DDBJ databases">
        <title>Novel co-symbiosis in the lucinid bivalve Phacoides pectinatus.</title>
        <authorList>
            <person name="Lim S.J."/>
            <person name="Davis B.G."/>
            <person name="Gill D.E."/>
            <person name="Engel A.S."/>
            <person name="Anderson L.C."/>
            <person name="Campbell B.J."/>
        </authorList>
    </citation>
    <scope>NUCLEOTIDE SEQUENCE [LARGE SCALE GENOMIC DNA]</scope>
    <source>
        <strain evidence="7">N3_P5</strain>
    </source>
</reference>
<dbReference type="InterPro" id="IPR003728">
    <property type="entry name" value="Ribosome_maturation_RimP"/>
</dbReference>
<feature type="domain" description="Ribosome maturation factor RimP C-terminal" evidence="5">
    <location>
        <begin position="87"/>
        <end position="151"/>
    </location>
</feature>
<evidence type="ECO:0000256" key="2">
    <source>
        <dbReference type="ARBA" id="ARBA00022517"/>
    </source>
</evidence>
<evidence type="ECO:0000259" key="5">
    <source>
        <dbReference type="Pfam" id="PF17384"/>
    </source>
</evidence>
<keyword evidence="1 3" id="KW-0963">Cytoplasm</keyword>
<keyword evidence="2 3" id="KW-0690">Ribosome biogenesis</keyword>
<evidence type="ECO:0000256" key="3">
    <source>
        <dbReference type="HAMAP-Rule" id="MF_01077"/>
    </source>
</evidence>
<dbReference type="PANTHER" id="PTHR33867:SF1">
    <property type="entry name" value="RIBOSOME MATURATION FACTOR RIMP"/>
    <property type="match status" value="1"/>
</dbReference>
<dbReference type="Proteomes" id="UP000243361">
    <property type="component" value="Unassembled WGS sequence"/>
</dbReference>
<accession>A0A657PY96</accession>
<evidence type="ECO:0000256" key="1">
    <source>
        <dbReference type="ARBA" id="ARBA00022490"/>
    </source>
</evidence>
<dbReference type="CDD" id="cd01734">
    <property type="entry name" value="YlxS_C"/>
    <property type="match status" value="1"/>
</dbReference>
<dbReference type="EMBL" id="PQCO01000189">
    <property type="protein sequence ID" value="PUE02039.1"/>
    <property type="molecule type" value="Genomic_DNA"/>
</dbReference>
<comment type="function">
    <text evidence="3">Required for maturation of 30S ribosomal subunits.</text>
</comment>
<dbReference type="Gene3D" id="3.30.300.70">
    <property type="entry name" value="RimP-like superfamily, N-terminal"/>
    <property type="match status" value="1"/>
</dbReference>
<evidence type="ECO:0000313" key="6">
    <source>
        <dbReference type="EMBL" id="OQX34482.1"/>
    </source>
</evidence>
<dbReference type="SUPFAM" id="SSF75420">
    <property type="entry name" value="YhbC-like, N-terminal domain"/>
    <property type="match status" value="1"/>
</dbReference>
<proteinExistence type="inferred from homology"/>
<dbReference type="FunFam" id="3.30.300.70:FF:000001">
    <property type="entry name" value="Ribosome maturation factor RimP"/>
    <property type="match status" value="1"/>
</dbReference>
<name>A0A657PY96_9GAMM</name>
<organism evidence="6 8">
    <name type="scientific">Candidatus Sedimenticola endophacoides</name>
    <dbReference type="NCBI Taxonomy" id="2548426"/>
    <lineage>
        <taxon>Bacteria</taxon>
        <taxon>Pseudomonadati</taxon>
        <taxon>Pseudomonadota</taxon>
        <taxon>Gammaproteobacteria</taxon>
        <taxon>Chromatiales</taxon>
        <taxon>Sedimenticolaceae</taxon>
        <taxon>Sedimenticola</taxon>
    </lineage>
</organism>
<dbReference type="Gene3D" id="2.30.30.180">
    <property type="entry name" value="Ribosome maturation factor RimP, C-terminal domain"/>
    <property type="match status" value="1"/>
</dbReference>
<evidence type="ECO:0000313" key="7">
    <source>
        <dbReference type="EMBL" id="PUE02039.1"/>
    </source>
</evidence>
<dbReference type="SUPFAM" id="SSF74942">
    <property type="entry name" value="YhbC-like, C-terminal domain"/>
    <property type="match status" value="1"/>
</dbReference>
<gene>
    <name evidence="3" type="primary">rimP</name>
    <name evidence="6" type="ORF">B0D84_03400</name>
    <name evidence="7" type="ORF">C3L24_07040</name>
</gene>
<dbReference type="InterPro" id="IPR028989">
    <property type="entry name" value="RimP_N"/>
</dbReference>
<dbReference type="InterPro" id="IPR028998">
    <property type="entry name" value="RimP_C"/>
</dbReference>
<sequence length="152" mass="16820">MSRAPDSLTELVRNVVEPMGYELVGVEYLSGGPVGSTLRVFIDAEGGVMLDDCARVSHQVSGVLDVEDPIRENYTLEVSSPGLNRPLFTLKQFERFVGQRVKITLHQKLSGRRRFVGLLLGVQGRDVLLEVDGEAYTLPVDLIEKARLVPEI</sequence>
<comment type="subcellular location">
    <subcellularLocation>
        <location evidence="3">Cytoplasm</location>
    </subcellularLocation>
</comment>
<evidence type="ECO:0000313" key="9">
    <source>
        <dbReference type="Proteomes" id="UP000250928"/>
    </source>
</evidence>
<dbReference type="GO" id="GO:0005829">
    <property type="term" value="C:cytosol"/>
    <property type="evidence" value="ECO:0007669"/>
    <property type="project" value="TreeGrafter"/>
</dbReference>
<dbReference type="InterPro" id="IPR036847">
    <property type="entry name" value="RimP_C_sf"/>
</dbReference>
<dbReference type="GO" id="GO:0006412">
    <property type="term" value="P:translation"/>
    <property type="evidence" value="ECO:0007669"/>
    <property type="project" value="TreeGrafter"/>
</dbReference>
<dbReference type="GO" id="GO:0000028">
    <property type="term" value="P:ribosomal small subunit assembly"/>
    <property type="evidence" value="ECO:0007669"/>
    <property type="project" value="TreeGrafter"/>
</dbReference>
<keyword evidence="8" id="KW-1185">Reference proteome</keyword>
<dbReference type="PANTHER" id="PTHR33867">
    <property type="entry name" value="RIBOSOME MATURATION FACTOR RIMP"/>
    <property type="match status" value="1"/>
</dbReference>
<comment type="caution">
    <text evidence="6">The sequence shown here is derived from an EMBL/GenBank/DDBJ whole genome shotgun (WGS) entry which is preliminary data.</text>
</comment>
<dbReference type="AlphaFoldDB" id="A0A657PY96"/>
<dbReference type="EMBL" id="MUIE01000224">
    <property type="protein sequence ID" value="OQX34482.1"/>
    <property type="molecule type" value="Genomic_DNA"/>
</dbReference>
<protein>
    <recommendedName>
        <fullName evidence="3">Ribosome maturation factor RimP</fullName>
    </recommendedName>
</protein>
<dbReference type="NCBIfam" id="NF000927">
    <property type="entry name" value="PRK00092.1-1"/>
    <property type="match status" value="1"/>
</dbReference>
<reference evidence="6 8" key="1">
    <citation type="submission" date="2017-02" db="EMBL/GenBank/DDBJ databases">
        <title>Novel co-symbiosis in the unique lucinid bivalve Phacoides pectinatus.</title>
        <authorList>
            <person name="Lim S.J."/>
            <person name="Davis B.G."/>
            <person name="Gill D.E."/>
            <person name="Engel A.S."/>
            <person name="Anderson L.C."/>
            <person name="Campbell B.J."/>
        </authorList>
    </citation>
    <scope>NUCLEOTIDE SEQUENCE [LARGE SCALE GENOMIC DNA]</scope>
    <source>
        <strain evidence="6">LUC13016_P6</strain>
    </source>
</reference>
<dbReference type="Pfam" id="PF17384">
    <property type="entry name" value="DUF150_C"/>
    <property type="match status" value="1"/>
</dbReference>
<comment type="similarity">
    <text evidence="3">Belongs to the RimP family.</text>
</comment>
<dbReference type="Pfam" id="PF02576">
    <property type="entry name" value="RimP_N"/>
    <property type="match status" value="1"/>
</dbReference>